<proteinExistence type="predicted"/>
<protein>
    <submittedName>
        <fullName evidence="1">Uncharacterized protein</fullName>
    </submittedName>
</protein>
<comment type="caution">
    <text evidence="1">The sequence shown here is derived from an EMBL/GenBank/DDBJ whole genome shotgun (WGS) entry which is preliminary data.</text>
</comment>
<reference evidence="1" key="1">
    <citation type="submission" date="2019-08" db="EMBL/GenBank/DDBJ databases">
        <authorList>
            <person name="Kucharzyk K."/>
            <person name="Murdoch R.W."/>
            <person name="Higgins S."/>
            <person name="Loffler F."/>
        </authorList>
    </citation>
    <scope>NUCLEOTIDE SEQUENCE</scope>
</reference>
<dbReference type="EMBL" id="VSSQ01112822">
    <property type="protein sequence ID" value="MPN49510.1"/>
    <property type="molecule type" value="Genomic_DNA"/>
</dbReference>
<accession>A0A645IEG0</accession>
<sequence>MPVLPVLPESGKSRTTLGTLGFEHEAENGYWIYRDRDGGNLIDIHVSQDLLQYFQKANGHSLVISYYPDKGRYEAQMYEKEDPAEGGVESYFAYDSKSNTVVDGYTDGIDMKPEEFFPKMLGIPQTDTVFLDIISIFQQYTMDRFGMAPDELFRVDAD</sequence>
<organism evidence="1">
    <name type="scientific">bioreactor metagenome</name>
    <dbReference type="NCBI Taxonomy" id="1076179"/>
    <lineage>
        <taxon>unclassified sequences</taxon>
        <taxon>metagenomes</taxon>
        <taxon>ecological metagenomes</taxon>
    </lineage>
</organism>
<dbReference type="AlphaFoldDB" id="A0A645IEG0"/>
<name>A0A645IEG0_9ZZZZ</name>
<gene>
    <name evidence="1" type="ORF">SDC9_197131</name>
</gene>
<evidence type="ECO:0000313" key="1">
    <source>
        <dbReference type="EMBL" id="MPN49510.1"/>
    </source>
</evidence>